<feature type="transmembrane region" description="Helical" evidence="6">
    <location>
        <begin position="75"/>
        <end position="92"/>
    </location>
</feature>
<dbReference type="Proteomes" id="UP000198415">
    <property type="component" value="Unassembled WGS sequence"/>
</dbReference>
<evidence type="ECO:0000256" key="4">
    <source>
        <dbReference type="ARBA" id="ARBA00022989"/>
    </source>
</evidence>
<dbReference type="RefSeq" id="WP_089294026.1">
    <property type="nucleotide sequence ID" value="NZ_BOMU01000035.1"/>
</dbReference>
<proteinExistence type="predicted"/>
<name>A0A238Z2W9_9ACTN</name>
<sequence>MVTLSAVLGVAAIELGMVLIPGPNMIYLVSRSVTQGRRAGLISLAGVACGFLVYLVAATAGVVTIFALVPALYTALKLAGAGYLLWLAFQAVRPGGMSVFTPKALPADRPGKLFTMGLVTNLLNPKIAVLYVSLLPQFVDPARGSIAAQSLVLGLVQIAIAITVNGLIAMSAGSISRFLGDRPGWLKLQRYVMGTALGAMAVRIAADRSRAVVTAAP</sequence>
<keyword evidence="5 6" id="KW-0472">Membrane</keyword>
<feature type="transmembrane region" description="Helical" evidence="6">
    <location>
        <begin position="6"/>
        <end position="29"/>
    </location>
</feature>
<keyword evidence="3 6" id="KW-0812">Transmembrane</keyword>
<keyword evidence="4 6" id="KW-1133">Transmembrane helix</keyword>
<evidence type="ECO:0000313" key="7">
    <source>
        <dbReference type="EMBL" id="SNR77209.1"/>
    </source>
</evidence>
<keyword evidence="8" id="KW-1185">Reference proteome</keyword>
<dbReference type="Pfam" id="PF01810">
    <property type="entry name" value="LysE"/>
    <property type="match status" value="1"/>
</dbReference>
<feature type="transmembrane region" description="Helical" evidence="6">
    <location>
        <begin position="41"/>
        <end position="69"/>
    </location>
</feature>
<evidence type="ECO:0000256" key="1">
    <source>
        <dbReference type="ARBA" id="ARBA00004651"/>
    </source>
</evidence>
<evidence type="ECO:0000256" key="6">
    <source>
        <dbReference type="SAM" id="Phobius"/>
    </source>
</evidence>
<dbReference type="PANTHER" id="PTHR30086">
    <property type="entry name" value="ARGININE EXPORTER PROTEIN ARGO"/>
    <property type="match status" value="1"/>
</dbReference>
<reference evidence="7 8" key="1">
    <citation type="submission" date="2017-06" db="EMBL/GenBank/DDBJ databases">
        <authorList>
            <person name="Kim H.J."/>
            <person name="Triplett B.A."/>
        </authorList>
    </citation>
    <scope>NUCLEOTIDE SEQUENCE [LARGE SCALE GENOMIC DNA]</scope>
    <source>
        <strain evidence="7 8">DSM 43151</strain>
    </source>
</reference>
<organism evidence="7 8">
    <name type="scientific">Actinoplanes regularis</name>
    <dbReference type="NCBI Taxonomy" id="52697"/>
    <lineage>
        <taxon>Bacteria</taxon>
        <taxon>Bacillati</taxon>
        <taxon>Actinomycetota</taxon>
        <taxon>Actinomycetes</taxon>
        <taxon>Micromonosporales</taxon>
        <taxon>Micromonosporaceae</taxon>
        <taxon>Actinoplanes</taxon>
    </lineage>
</organism>
<dbReference type="GO" id="GO:0005886">
    <property type="term" value="C:plasma membrane"/>
    <property type="evidence" value="ECO:0007669"/>
    <property type="project" value="UniProtKB-SubCell"/>
</dbReference>
<keyword evidence="2" id="KW-1003">Cell membrane</keyword>
<feature type="transmembrane region" description="Helical" evidence="6">
    <location>
        <begin position="113"/>
        <end position="134"/>
    </location>
</feature>
<evidence type="ECO:0000313" key="8">
    <source>
        <dbReference type="Proteomes" id="UP000198415"/>
    </source>
</evidence>
<protein>
    <submittedName>
        <fullName evidence="7">Threonine/homoserine/homoserine lactone efflux protein</fullName>
    </submittedName>
</protein>
<dbReference type="GO" id="GO:0015171">
    <property type="term" value="F:amino acid transmembrane transporter activity"/>
    <property type="evidence" value="ECO:0007669"/>
    <property type="project" value="TreeGrafter"/>
</dbReference>
<dbReference type="OrthoDB" id="3175972at2"/>
<evidence type="ECO:0000256" key="2">
    <source>
        <dbReference type="ARBA" id="ARBA00022475"/>
    </source>
</evidence>
<dbReference type="InterPro" id="IPR001123">
    <property type="entry name" value="LeuE-type"/>
</dbReference>
<gene>
    <name evidence="7" type="ORF">SAMN06264365_105355</name>
</gene>
<dbReference type="EMBL" id="FZNR01000005">
    <property type="protein sequence ID" value="SNR77209.1"/>
    <property type="molecule type" value="Genomic_DNA"/>
</dbReference>
<accession>A0A238Z2W9</accession>
<dbReference type="PIRSF" id="PIRSF006324">
    <property type="entry name" value="LeuE"/>
    <property type="match status" value="1"/>
</dbReference>
<evidence type="ECO:0000256" key="3">
    <source>
        <dbReference type="ARBA" id="ARBA00022692"/>
    </source>
</evidence>
<dbReference type="PANTHER" id="PTHR30086:SF20">
    <property type="entry name" value="ARGININE EXPORTER PROTEIN ARGO-RELATED"/>
    <property type="match status" value="1"/>
</dbReference>
<evidence type="ECO:0000256" key="5">
    <source>
        <dbReference type="ARBA" id="ARBA00023136"/>
    </source>
</evidence>
<dbReference type="AlphaFoldDB" id="A0A238Z2W9"/>
<comment type="subcellular location">
    <subcellularLocation>
        <location evidence="1">Cell membrane</location>
        <topology evidence="1">Multi-pass membrane protein</topology>
    </subcellularLocation>
</comment>
<feature type="transmembrane region" description="Helical" evidence="6">
    <location>
        <begin position="146"/>
        <end position="168"/>
    </location>
</feature>